<reference evidence="3 4" key="1">
    <citation type="submission" date="2019-01" db="EMBL/GenBank/DDBJ databases">
        <title>Coherence of Microcystis species and biogeography revealed through population genomics.</title>
        <authorList>
            <person name="Perez-Carrascal O.M."/>
            <person name="Terrat Y."/>
            <person name="Giani A."/>
            <person name="Fortin N."/>
            <person name="Tromas N."/>
            <person name="Shapiro B.J."/>
        </authorList>
    </citation>
    <scope>NUCLEOTIDE SEQUENCE [LARGE SCALE GENOMIC DNA]</scope>
    <source>
        <strain evidence="3">Ma_QC_B_20070730_S2</strain>
    </source>
</reference>
<dbReference type="GO" id="GO:0016491">
    <property type="term" value="F:oxidoreductase activity"/>
    <property type="evidence" value="ECO:0007669"/>
    <property type="project" value="UniProtKB-KW"/>
</dbReference>
<protein>
    <submittedName>
        <fullName evidence="3">Tryptophan halogenase</fullName>
    </submittedName>
</protein>
<proteinExistence type="inferred from homology"/>
<comment type="caution">
    <text evidence="3">The sequence shown here is derived from an EMBL/GenBank/DDBJ whole genome shotgun (WGS) entry which is preliminary data.</text>
</comment>
<name>A0A552E2T4_MICAE</name>
<evidence type="ECO:0000313" key="3">
    <source>
        <dbReference type="EMBL" id="TRU28744.1"/>
    </source>
</evidence>
<comment type="similarity">
    <text evidence="2">Belongs to the flavin-dependent halogenase family. Bacterial tryptophan halogenase subfamily.</text>
</comment>
<dbReference type="PANTHER" id="PTHR43747:SF5">
    <property type="entry name" value="FAD-BINDING DOMAIN-CONTAINING PROTEIN"/>
    <property type="match status" value="1"/>
</dbReference>
<dbReference type="AlphaFoldDB" id="A0A552E2T4"/>
<dbReference type="InterPro" id="IPR036188">
    <property type="entry name" value="FAD/NAD-bd_sf"/>
</dbReference>
<dbReference type="Gene3D" id="3.50.50.60">
    <property type="entry name" value="FAD/NAD(P)-binding domain"/>
    <property type="match status" value="1"/>
</dbReference>
<dbReference type="InterPro" id="IPR050816">
    <property type="entry name" value="Flavin-dep_Halogenase_NPB"/>
</dbReference>
<keyword evidence="1" id="KW-0560">Oxidoreductase</keyword>
<dbReference type="PANTHER" id="PTHR43747">
    <property type="entry name" value="FAD-BINDING PROTEIN"/>
    <property type="match status" value="1"/>
</dbReference>
<evidence type="ECO:0000256" key="1">
    <source>
        <dbReference type="ARBA" id="ARBA00023002"/>
    </source>
</evidence>
<evidence type="ECO:0000313" key="4">
    <source>
        <dbReference type="Proteomes" id="UP000320551"/>
    </source>
</evidence>
<accession>A0A552E2T4</accession>
<organism evidence="3 4">
    <name type="scientific">Microcystis aeruginosa Ma_QC_B_20070730_S2</name>
    <dbReference type="NCBI Taxonomy" id="2486256"/>
    <lineage>
        <taxon>Bacteria</taxon>
        <taxon>Bacillati</taxon>
        <taxon>Cyanobacteriota</taxon>
        <taxon>Cyanophyceae</taxon>
        <taxon>Oscillatoriophycideae</taxon>
        <taxon>Chroococcales</taxon>
        <taxon>Microcystaceae</taxon>
        <taxon>Microcystis</taxon>
    </lineage>
</organism>
<dbReference type="Proteomes" id="UP000320551">
    <property type="component" value="Unassembled WGS sequence"/>
</dbReference>
<dbReference type="SUPFAM" id="SSF51905">
    <property type="entry name" value="FAD/NAD(P)-binding domain"/>
    <property type="match status" value="1"/>
</dbReference>
<evidence type="ECO:0000256" key="2">
    <source>
        <dbReference type="ARBA" id="ARBA00038396"/>
    </source>
</evidence>
<sequence>MKNMSNRPYDVIIMGAGLAGLCQARHLMLKIPNIRIAMIDPRPENRTEKDLKLGESTVEVATLFFGKDLGLYEYLIENHPPKYGLNFHWPKRNDQTKTIDDYFHIWANRQPDLASTQLNRPKFERDLLKMNREMGADFYNGRVVDIDLTPNDQLHTVKVKLPNESIELQGKHLVDAAGRRFLIGKKTNNISFDSKDLYGVNTGSAWVRVQNVDRTIFHSGYDPTGASCSHYYATNHWFGKGHWLWMIPTDIDTMELSIGVIHHHDYISSESLNSKEKFYEFLKANHNILYQLVTSAENIDFHYWPRLAHTSKTLYSPDNWYVIGDSACIFDAFYSLGSTMIVSAIDSITEIIRAKLAGEVNAAEKCQAYNQFNLTLINSINLFMHNHSRHLGDASIMSWRIYFENMIWFGILIPIFVGKWHLDLEFIPQFVQTFQTTLRSLVYEIHDQFDQLVDQKKNIGLMDCYRSDQLIWNYHTPKRYTHALENAQYEPKQTSVFTSMKKTFFYLTIWYLKLQWKSGGLSQVCHPRSLGTMAKLLTTSIYIGLGDIIYSLTGNHGSESRLIAEMRQAFQEYQYGDTLQPWTVEGVDTKSPEMEAEKVPLQV</sequence>
<dbReference type="EMBL" id="SFBK01000060">
    <property type="protein sequence ID" value="TRU28744.1"/>
    <property type="molecule type" value="Genomic_DNA"/>
</dbReference>
<gene>
    <name evidence="3" type="ORF">EWV80_05055</name>
</gene>